<evidence type="ECO:0000313" key="12">
    <source>
        <dbReference type="EMBL" id="CAI9549316.1"/>
    </source>
</evidence>
<keyword evidence="8" id="KW-0675">Receptor</keyword>
<sequence>MYFLLSNLSFLEIFYTSVTIPKMLLNVLLKTNSISFLGCAVQMYLFIALGSIECSMLAVMAYDRYVAVCDPLHYVTVMDPPTCVVLAFGSWISGFINSTIHTTRTFQQSFCSSNVISQFFCDIR</sequence>
<evidence type="ECO:0000256" key="8">
    <source>
        <dbReference type="ARBA" id="ARBA00023170"/>
    </source>
</evidence>
<keyword evidence="13" id="KW-1185">Reference proteome</keyword>
<evidence type="ECO:0000256" key="7">
    <source>
        <dbReference type="ARBA" id="ARBA00023136"/>
    </source>
</evidence>
<evidence type="ECO:0000256" key="4">
    <source>
        <dbReference type="ARBA" id="ARBA00022725"/>
    </source>
</evidence>
<reference evidence="12" key="1">
    <citation type="submission" date="2023-05" db="EMBL/GenBank/DDBJ databases">
        <authorList>
            <person name="Stuckert A."/>
        </authorList>
    </citation>
    <scope>NUCLEOTIDE SEQUENCE</scope>
</reference>
<dbReference type="PROSITE" id="PS50262">
    <property type="entry name" value="G_PROTEIN_RECEP_F1_2"/>
    <property type="match status" value="1"/>
</dbReference>
<gene>
    <name evidence="12" type="ORF">SPARVUS_LOCUS3323022</name>
</gene>
<keyword evidence="6" id="KW-0297">G-protein coupled receptor</keyword>
<keyword evidence="4" id="KW-0716">Sensory transduction</keyword>
<dbReference type="EMBL" id="CATNWA010005080">
    <property type="protein sequence ID" value="CAI9549316.1"/>
    <property type="molecule type" value="Genomic_DNA"/>
</dbReference>
<dbReference type="SUPFAM" id="SSF81321">
    <property type="entry name" value="Family A G protein-coupled receptor-like"/>
    <property type="match status" value="1"/>
</dbReference>
<keyword evidence="7 10" id="KW-0472">Membrane</keyword>
<comment type="caution">
    <text evidence="12">The sequence shown here is derived from an EMBL/GenBank/DDBJ whole genome shotgun (WGS) entry which is preliminary data.</text>
</comment>
<evidence type="ECO:0000259" key="11">
    <source>
        <dbReference type="PROSITE" id="PS50262"/>
    </source>
</evidence>
<name>A0ABN9BPW1_9NEOB</name>
<dbReference type="PROSITE" id="PS00237">
    <property type="entry name" value="G_PROTEIN_RECEP_F1_1"/>
    <property type="match status" value="1"/>
</dbReference>
<evidence type="ECO:0000313" key="13">
    <source>
        <dbReference type="Proteomes" id="UP001162483"/>
    </source>
</evidence>
<keyword evidence="5 10" id="KW-1133">Transmembrane helix</keyword>
<protein>
    <recommendedName>
        <fullName evidence="11">G-protein coupled receptors family 1 profile domain-containing protein</fullName>
    </recommendedName>
</protein>
<dbReference type="InterPro" id="IPR000725">
    <property type="entry name" value="Olfact_rcpt"/>
</dbReference>
<dbReference type="InterPro" id="IPR000276">
    <property type="entry name" value="GPCR_Rhodpsn"/>
</dbReference>
<dbReference type="PANTHER" id="PTHR26452">
    <property type="entry name" value="OLFACTORY RECEPTOR"/>
    <property type="match status" value="1"/>
</dbReference>
<evidence type="ECO:0000256" key="5">
    <source>
        <dbReference type="ARBA" id="ARBA00022989"/>
    </source>
</evidence>
<organism evidence="12 13">
    <name type="scientific">Staurois parvus</name>
    <dbReference type="NCBI Taxonomy" id="386267"/>
    <lineage>
        <taxon>Eukaryota</taxon>
        <taxon>Metazoa</taxon>
        <taxon>Chordata</taxon>
        <taxon>Craniata</taxon>
        <taxon>Vertebrata</taxon>
        <taxon>Euteleostomi</taxon>
        <taxon>Amphibia</taxon>
        <taxon>Batrachia</taxon>
        <taxon>Anura</taxon>
        <taxon>Neobatrachia</taxon>
        <taxon>Ranoidea</taxon>
        <taxon>Ranidae</taxon>
        <taxon>Staurois</taxon>
    </lineage>
</organism>
<dbReference type="Proteomes" id="UP001162483">
    <property type="component" value="Unassembled WGS sequence"/>
</dbReference>
<accession>A0ABN9BPW1</accession>
<proteinExistence type="predicted"/>
<evidence type="ECO:0000256" key="2">
    <source>
        <dbReference type="ARBA" id="ARBA00022475"/>
    </source>
</evidence>
<keyword evidence="9" id="KW-0807">Transducer</keyword>
<evidence type="ECO:0000256" key="10">
    <source>
        <dbReference type="SAM" id="Phobius"/>
    </source>
</evidence>
<evidence type="ECO:0000256" key="1">
    <source>
        <dbReference type="ARBA" id="ARBA00004651"/>
    </source>
</evidence>
<dbReference type="Pfam" id="PF00001">
    <property type="entry name" value="7tm_1"/>
    <property type="match status" value="1"/>
</dbReference>
<feature type="transmembrane region" description="Helical" evidence="10">
    <location>
        <begin position="41"/>
        <end position="62"/>
    </location>
</feature>
<dbReference type="InterPro" id="IPR017452">
    <property type="entry name" value="GPCR_Rhodpsn_7TM"/>
</dbReference>
<feature type="domain" description="G-protein coupled receptors family 1 profile" evidence="11">
    <location>
        <begin position="1"/>
        <end position="124"/>
    </location>
</feature>
<comment type="subcellular location">
    <subcellularLocation>
        <location evidence="1">Cell membrane</location>
        <topology evidence="1">Multi-pass membrane protein</topology>
    </subcellularLocation>
</comment>
<feature type="transmembrane region" description="Helical" evidence="10">
    <location>
        <begin position="12"/>
        <end position="29"/>
    </location>
</feature>
<keyword evidence="3 10" id="KW-0812">Transmembrane</keyword>
<evidence type="ECO:0000256" key="9">
    <source>
        <dbReference type="ARBA" id="ARBA00023224"/>
    </source>
</evidence>
<feature type="non-terminal residue" evidence="12">
    <location>
        <position position="124"/>
    </location>
</feature>
<dbReference type="PRINTS" id="PR00245">
    <property type="entry name" value="OLFACTORYR"/>
</dbReference>
<dbReference type="Gene3D" id="1.20.1070.10">
    <property type="entry name" value="Rhodopsin 7-helix transmembrane proteins"/>
    <property type="match status" value="1"/>
</dbReference>
<evidence type="ECO:0000256" key="6">
    <source>
        <dbReference type="ARBA" id="ARBA00023040"/>
    </source>
</evidence>
<keyword evidence="4" id="KW-0552">Olfaction</keyword>
<evidence type="ECO:0000256" key="3">
    <source>
        <dbReference type="ARBA" id="ARBA00022692"/>
    </source>
</evidence>
<keyword evidence="2" id="KW-1003">Cell membrane</keyword>
<dbReference type="InterPro" id="IPR050516">
    <property type="entry name" value="Olfactory_GPCR"/>
</dbReference>